<name>A0A2G5DI42_AQUCA</name>
<keyword evidence="3" id="KW-1185">Reference proteome</keyword>
<evidence type="ECO:0000313" key="2">
    <source>
        <dbReference type="EMBL" id="PIA43181.1"/>
    </source>
</evidence>
<dbReference type="InParanoid" id="A0A2G5DI42"/>
<sequence length="99" mass="11495">MKYMVQNIMRMCRLVRMAQCLQSVKVRCLPKKHLHPHPDKTPPRSEEGKNSFLEESLTSLDMSKTLCIAEGQHREFLLDVMSKISCNSVMCFARDYPYG</sequence>
<accession>A0A2G5DI42</accession>
<feature type="region of interest" description="Disordered" evidence="1">
    <location>
        <begin position="32"/>
        <end position="53"/>
    </location>
</feature>
<dbReference type="Proteomes" id="UP000230069">
    <property type="component" value="Unassembled WGS sequence"/>
</dbReference>
<feature type="compositionally biased region" description="Basic and acidic residues" evidence="1">
    <location>
        <begin position="36"/>
        <end position="49"/>
    </location>
</feature>
<organism evidence="2 3">
    <name type="scientific">Aquilegia coerulea</name>
    <name type="common">Rocky mountain columbine</name>
    <dbReference type="NCBI Taxonomy" id="218851"/>
    <lineage>
        <taxon>Eukaryota</taxon>
        <taxon>Viridiplantae</taxon>
        <taxon>Streptophyta</taxon>
        <taxon>Embryophyta</taxon>
        <taxon>Tracheophyta</taxon>
        <taxon>Spermatophyta</taxon>
        <taxon>Magnoliopsida</taxon>
        <taxon>Ranunculales</taxon>
        <taxon>Ranunculaceae</taxon>
        <taxon>Thalictroideae</taxon>
        <taxon>Aquilegia</taxon>
    </lineage>
</organism>
<dbReference type="AlphaFoldDB" id="A0A2G5DI42"/>
<reference evidence="2 3" key="1">
    <citation type="submission" date="2017-09" db="EMBL/GenBank/DDBJ databases">
        <title>WGS assembly of Aquilegia coerulea Goldsmith.</title>
        <authorList>
            <person name="Hodges S."/>
            <person name="Kramer E."/>
            <person name="Nordborg M."/>
            <person name="Tomkins J."/>
            <person name="Borevitz J."/>
            <person name="Derieg N."/>
            <person name="Yan J."/>
            <person name="Mihaltcheva S."/>
            <person name="Hayes R.D."/>
            <person name="Rokhsar D."/>
        </authorList>
    </citation>
    <scope>NUCLEOTIDE SEQUENCE [LARGE SCALE GENOMIC DNA]</scope>
    <source>
        <strain evidence="3">cv. Goldsmith</strain>
    </source>
</reference>
<evidence type="ECO:0000256" key="1">
    <source>
        <dbReference type="SAM" id="MobiDB-lite"/>
    </source>
</evidence>
<dbReference type="EMBL" id="KZ305037">
    <property type="protein sequence ID" value="PIA43181.1"/>
    <property type="molecule type" value="Genomic_DNA"/>
</dbReference>
<proteinExistence type="predicted"/>
<protein>
    <submittedName>
        <fullName evidence="2">Uncharacterized protein</fullName>
    </submittedName>
</protein>
<evidence type="ECO:0000313" key="3">
    <source>
        <dbReference type="Proteomes" id="UP000230069"/>
    </source>
</evidence>
<gene>
    <name evidence="2" type="ORF">AQUCO_02000548v1</name>
</gene>